<organism evidence="1 2">
    <name type="scientific">Dorcoceras hygrometricum</name>
    <dbReference type="NCBI Taxonomy" id="472368"/>
    <lineage>
        <taxon>Eukaryota</taxon>
        <taxon>Viridiplantae</taxon>
        <taxon>Streptophyta</taxon>
        <taxon>Embryophyta</taxon>
        <taxon>Tracheophyta</taxon>
        <taxon>Spermatophyta</taxon>
        <taxon>Magnoliopsida</taxon>
        <taxon>eudicotyledons</taxon>
        <taxon>Gunneridae</taxon>
        <taxon>Pentapetalae</taxon>
        <taxon>asterids</taxon>
        <taxon>lamiids</taxon>
        <taxon>Lamiales</taxon>
        <taxon>Gesneriaceae</taxon>
        <taxon>Didymocarpoideae</taxon>
        <taxon>Trichosporeae</taxon>
        <taxon>Loxocarpinae</taxon>
        <taxon>Dorcoceras</taxon>
    </lineage>
</organism>
<evidence type="ECO:0000313" key="2">
    <source>
        <dbReference type="Proteomes" id="UP000250235"/>
    </source>
</evidence>
<dbReference type="Proteomes" id="UP000250235">
    <property type="component" value="Unassembled WGS sequence"/>
</dbReference>
<protein>
    <submittedName>
        <fullName evidence="1">Uncharacterized protein</fullName>
    </submittedName>
</protein>
<gene>
    <name evidence="1" type="ORF">F511_43545</name>
</gene>
<keyword evidence="2" id="KW-1185">Reference proteome</keyword>
<sequence length="170" mass="18495">MESKFRLESPPHTAAPHRAHERARYMRAGRAWMGAAPRYHREMVRRCWPGRTRCLALLVTRDTTSGRALATKLAPLPQAMAALNRALAARFLFAGRRLCSVRGRAMEALVDVARRCVSRDGARAAAAFFVVAAPPSPAAAPPPLRRVSCDVVTAGLNSSRVWFGPVPGSP</sequence>
<reference evidence="1 2" key="1">
    <citation type="journal article" date="2015" name="Proc. Natl. Acad. Sci. U.S.A.">
        <title>The resurrection genome of Boea hygrometrica: A blueprint for survival of dehydration.</title>
        <authorList>
            <person name="Xiao L."/>
            <person name="Yang G."/>
            <person name="Zhang L."/>
            <person name="Yang X."/>
            <person name="Zhao S."/>
            <person name="Ji Z."/>
            <person name="Zhou Q."/>
            <person name="Hu M."/>
            <person name="Wang Y."/>
            <person name="Chen M."/>
            <person name="Xu Y."/>
            <person name="Jin H."/>
            <person name="Xiao X."/>
            <person name="Hu G."/>
            <person name="Bao F."/>
            <person name="Hu Y."/>
            <person name="Wan P."/>
            <person name="Li L."/>
            <person name="Deng X."/>
            <person name="Kuang T."/>
            <person name="Xiang C."/>
            <person name="Zhu J.K."/>
            <person name="Oliver M.J."/>
            <person name="He Y."/>
        </authorList>
    </citation>
    <scope>NUCLEOTIDE SEQUENCE [LARGE SCALE GENOMIC DNA]</scope>
    <source>
        <strain evidence="2">cv. XS01</strain>
    </source>
</reference>
<accession>A0A2Z7AR74</accession>
<name>A0A2Z7AR74_9LAMI</name>
<dbReference type="AlphaFoldDB" id="A0A2Z7AR74"/>
<dbReference type="EMBL" id="KV013673">
    <property type="protein sequence ID" value="KZV23380.1"/>
    <property type="molecule type" value="Genomic_DNA"/>
</dbReference>
<evidence type="ECO:0000313" key="1">
    <source>
        <dbReference type="EMBL" id="KZV23380.1"/>
    </source>
</evidence>
<proteinExistence type="predicted"/>